<comment type="caution">
    <text evidence="1">The sequence shown here is derived from an EMBL/GenBank/DDBJ whole genome shotgun (WGS) entry which is preliminary data.</text>
</comment>
<evidence type="ECO:0000313" key="2">
    <source>
        <dbReference type="Proteomes" id="UP000616151"/>
    </source>
</evidence>
<evidence type="ECO:0000313" key="1">
    <source>
        <dbReference type="EMBL" id="MBK1866107.1"/>
    </source>
</evidence>
<gene>
    <name evidence="1" type="ORF">JHL16_07050</name>
</gene>
<accession>A0ACC5R0H4</accession>
<dbReference type="EMBL" id="JAENHL010000006">
    <property type="protein sequence ID" value="MBK1866107.1"/>
    <property type="molecule type" value="Genomic_DNA"/>
</dbReference>
<proteinExistence type="predicted"/>
<dbReference type="Proteomes" id="UP000616151">
    <property type="component" value="Unassembled WGS sequence"/>
</dbReference>
<sequence>MTLQRQFTFWAVALAVVILALWLLGDIMLPFIAGLVLAYFLDPVADALERLGLPRLAATLLILISSILVIVILLVLLLPVLGDQIARFSSNLPGYMQALVKLFDELAPQWLKDMLASSGTNLPASLSDLAGKAAGWVAAILTSILSGSLALVNVISLLVVTPIVAFYMLNDWDRMVEKVDGWLPRDHLTTVRRLATQIDEAMAGFIRGQGTVCLLLGVFYAVALSFAGLNFGLLIGLGAGLLSFIPYVGSIIGGVLAIGMALIQFWPDWAHIIIIIAIFAGGQFIEGNFLSPNLVGNRIGLHPVWLMFALFAFGYLFGFVGLLLAVPLAAAVGVLVRFAIEQYLKSPLYLGIPTQKKLPEPSEPKRRSPPK</sequence>
<reference evidence="1" key="1">
    <citation type="submission" date="2021-01" db="EMBL/GenBank/DDBJ databases">
        <authorList>
            <person name="Sun Q."/>
        </authorList>
    </citation>
    <scope>NUCLEOTIDE SEQUENCE</scope>
    <source>
        <strain evidence="1">YIM B02566</strain>
    </source>
</reference>
<keyword evidence="2" id="KW-1185">Reference proteome</keyword>
<organism evidence="1 2">
    <name type="scientific">Taklimakanibacter albus</name>
    <dbReference type="NCBI Taxonomy" id="2800327"/>
    <lineage>
        <taxon>Bacteria</taxon>
        <taxon>Pseudomonadati</taxon>
        <taxon>Pseudomonadota</taxon>
        <taxon>Alphaproteobacteria</taxon>
        <taxon>Hyphomicrobiales</taxon>
        <taxon>Aestuariivirgaceae</taxon>
        <taxon>Taklimakanibacter</taxon>
    </lineage>
</organism>
<name>A0ACC5R0H4_9HYPH</name>
<protein>
    <submittedName>
        <fullName evidence="1">AI-2E family transporter</fullName>
    </submittedName>
</protein>